<organism evidence="8 9">
    <name type="scientific">Trametes pubescens</name>
    <name type="common">White-rot fungus</name>
    <dbReference type="NCBI Taxonomy" id="154538"/>
    <lineage>
        <taxon>Eukaryota</taxon>
        <taxon>Fungi</taxon>
        <taxon>Dikarya</taxon>
        <taxon>Basidiomycota</taxon>
        <taxon>Agaricomycotina</taxon>
        <taxon>Agaricomycetes</taxon>
        <taxon>Polyporales</taxon>
        <taxon>Polyporaceae</taxon>
        <taxon>Trametes</taxon>
    </lineage>
</organism>
<evidence type="ECO:0000256" key="4">
    <source>
        <dbReference type="ARBA" id="ARBA00023163"/>
    </source>
</evidence>
<dbReference type="CDD" id="cd12148">
    <property type="entry name" value="fungal_TF_MHR"/>
    <property type="match status" value="1"/>
</dbReference>
<accession>A0A1M2VWG9</accession>
<evidence type="ECO:0000313" key="8">
    <source>
        <dbReference type="EMBL" id="OJT11886.1"/>
    </source>
</evidence>
<dbReference type="PANTHER" id="PTHR31845">
    <property type="entry name" value="FINGER DOMAIN PROTEIN, PUTATIVE-RELATED"/>
    <property type="match status" value="1"/>
</dbReference>
<evidence type="ECO:0000256" key="5">
    <source>
        <dbReference type="ARBA" id="ARBA00023242"/>
    </source>
</evidence>
<dbReference type="PANTHER" id="PTHR31845:SF19">
    <property type="entry name" value="TRANSCRIPTION FACTOR DOMAIN-CONTAINING PROTEIN"/>
    <property type="match status" value="1"/>
</dbReference>
<feature type="region of interest" description="Disordered" evidence="6">
    <location>
        <begin position="626"/>
        <end position="680"/>
    </location>
</feature>
<dbReference type="InterPro" id="IPR051089">
    <property type="entry name" value="prtT"/>
</dbReference>
<dbReference type="InterPro" id="IPR007219">
    <property type="entry name" value="XnlR_reg_dom"/>
</dbReference>
<keyword evidence="5" id="KW-0539">Nucleus</keyword>
<dbReference type="OMA" id="WEEDRNW"/>
<dbReference type="GO" id="GO:0006351">
    <property type="term" value="P:DNA-templated transcription"/>
    <property type="evidence" value="ECO:0007669"/>
    <property type="project" value="InterPro"/>
</dbReference>
<gene>
    <name evidence="8" type="ORF">TRAPUB_11574</name>
</gene>
<keyword evidence="9" id="KW-1185">Reference proteome</keyword>
<dbReference type="SMART" id="SM00906">
    <property type="entry name" value="Fungal_trans"/>
    <property type="match status" value="1"/>
</dbReference>
<evidence type="ECO:0000256" key="3">
    <source>
        <dbReference type="ARBA" id="ARBA00023125"/>
    </source>
</evidence>
<dbReference type="GO" id="GO:0008270">
    <property type="term" value="F:zinc ion binding"/>
    <property type="evidence" value="ECO:0007669"/>
    <property type="project" value="InterPro"/>
</dbReference>
<keyword evidence="4" id="KW-0804">Transcription</keyword>
<sequence>MSSDSSSFSHDELSEDGYSFIFPRHSKREYLLAQIRQKNAIIESLLKQIHNPYLATPMSIASYRMATSPTDQNNQNVIAFLDRLQSSVPPAGTSGDAFKLDSRGERHSGESDEEWHDAGAHELTERGSAGQDEDNEPLKDAEDTPQALPDQTVPLGLLAKLSLENSRRRPRKSGAKPKENESSDDDVGVANETFFEPGPAFNLGLRATMIESVSPPEILVHGLVTPDDVDKLFKIYFDKINIHCDMLDPALHTPATTFNRCPFLFTVICAISSRYYQEKSDIYPIAMHFAKHAAASGLLNGWKSVELAQAYLLMSLYGVPARRWEEDRNWLYTGLAIRIATDLNLHVVSNVKPKTEAQERELVNQQRVWILCYNLDRSTATQFGKPATIKEDYTIRNSADWYKRSPRNAPFNIGTSAYAQMLRIMAHFHEEIYSDPDTPTGLNQNLDFRASIIDHDNQLMEYFKEWSERFKRDSDLTDNALKFRAALLPFLTGYSRLVMWSFGFQQAFKRGFRSEDSLFLDKCFESAKSVIVTLIDTLAPSGYMRTSPDAHFVFASFASAFLLKLLRPECSSFVSTETQTEIFDLISKLIDVLRSPDIAIDERHTPALHSRFLHGLLRKHRHLAVSSRFPDSQGPPSQPQAQNMHSSGSSSNAYQSQSSGSSAQNVPQPQYPAHGTGGVYDNVTATSPMSFTGSDSSLPEPMFETYAAVNGQNSFQLDMQQPEETWGPLNVLQNPNYWKDMMMPGFSWPESPPSVQEHMPNGFDSSFQYHMAAPIISG</sequence>
<dbReference type="Proteomes" id="UP000184267">
    <property type="component" value="Unassembled WGS sequence"/>
</dbReference>
<feature type="region of interest" description="Disordered" evidence="6">
    <location>
        <begin position="90"/>
        <end position="191"/>
    </location>
</feature>
<keyword evidence="3" id="KW-0238">DNA-binding</keyword>
<dbReference type="EMBL" id="MNAD01000558">
    <property type="protein sequence ID" value="OJT11886.1"/>
    <property type="molecule type" value="Genomic_DNA"/>
</dbReference>
<reference evidence="8 9" key="1">
    <citation type="submission" date="2016-10" db="EMBL/GenBank/DDBJ databases">
        <title>Genome sequence of the basidiomycete white-rot fungus Trametes pubescens.</title>
        <authorList>
            <person name="Makela M.R."/>
            <person name="Granchi Z."/>
            <person name="Peng M."/>
            <person name="De Vries R.P."/>
            <person name="Grigoriev I."/>
            <person name="Riley R."/>
            <person name="Hilden K."/>
        </authorList>
    </citation>
    <scope>NUCLEOTIDE SEQUENCE [LARGE SCALE GENOMIC DNA]</scope>
    <source>
        <strain evidence="8 9">FBCC735</strain>
    </source>
</reference>
<comment type="caution">
    <text evidence="8">The sequence shown here is derived from an EMBL/GenBank/DDBJ whole genome shotgun (WGS) entry which is preliminary data.</text>
</comment>
<dbReference type="Pfam" id="PF04082">
    <property type="entry name" value="Fungal_trans"/>
    <property type="match status" value="1"/>
</dbReference>
<evidence type="ECO:0000256" key="2">
    <source>
        <dbReference type="ARBA" id="ARBA00023015"/>
    </source>
</evidence>
<dbReference type="GO" id="GO:0000981">
    <property type="term" value="F:DNA-binding transcription factor activity, RNA polymerase II-specific"/>
    <property type="evidence" value="ECO:0007669"/>
    <property type="project" value="TreeGrafter"/>
</dbReference>
<dbReference type="OrthoDB" id="39175at2759"/>
<comment type="subcellular location">
    <subcellularLocation>
        <location evidence="1">Nucleus</location>
    </subcellularLocation>
</comment>
<evidence type="ECO:0000256" key="1">
    <source>
        <dbReference type="ARBA" id="ARBA00004123"/>
    </source>
</evidence>
<dbReference type="AlphaFoldDB" id="A0A1M2VWG9"/>
<feature type="compositionally biased region" description="Basic and acidic residues" evidence="6">
    <location>
        <begin position="98"/>
        <end position="125"/>
    </location>
</feature>
<dbReference type="GO" id="GO:0005634">
    <property type="term" value="C:nucleus"/>
    <property type="evidence" value="ECO:0007669"/>
    <property type="project" value="UniProtKB-SubCell"/>
</dbReference>
<feature type="compositionally biased region" description="Low complexity" evidence="6">
    <location>
        <begin position="646"/>
        <end position="665"/>
    </location>
</feature>
<evidence type="ECO:0000256" key="6">
    <source>
        <dbReference type="SAM" id="MobiDB-lite"/>
    </source>
</evidence>
<name>A0A1M2VWG9_TRAPU</name>
<dbReference type="STRING" id="154538.A0A1M2VWG9"/>
<dbReference type="GO" id="GO:0000976">
    <property type="term" value="F:transcription cis-regulatory region binding"/>
    <property type="evidence" value="ECO:0007669"/>
    <property type="project" value="TreeGrafter"/>
</dbReference>
<proteinExistence type="predicted"/>
<feature type="domain" description="Xylanolytic transcriptional activator regulatory" evidence="7">
    <location>
        <begin position="329"/>
        <end position="405"/>
    </location>
</feature>
<evidence type="ECO:0000313" key="9">
    <source>
        <dbReference type="Proteomes" id="UP000184267"/>
    </source>
</evidence>
<protein>
    <submittedName>
        <fullName evidence="8">Protein priB</fullName>
    </submittedName>
</protein>
<evidence type="ECO:0000259" key="7">
    <source>
        <dbReference type="SMART" id="SM00906"/>
    </source>
</evidence>
<keyword evidence="2" id="KW-0805">Transcription regulation</keyword>